<protein>
    <submittedName>
        <fullName evidence="3">Alpha/beta hydrolase</fullName>
    </submittedName>
</protein>
<organism evidence="3 4">
    <name type="scientific">Nocardia africana</name>
    <dbReference type="NCBI Taxonomy" id="134964"/>
    <lineage>
        <taxon>Bacteria</taxon>
        <taxon>Bacillati</taxon>
        <taxon>Actinomycetota</taxon>
        <taxon>Actinomycetes</taxon>
        <taxon>Mycobacteriales</taxon>
        <taxon>Nocardiaceae</taxon>
        <taxon>Nocardia</taxon>
    </lineage>
</organism>
<evidence type="ECO:0000313" key="4">
    <source>
        <dbReference type="Proteomes" id="UP001601521"/>
    </source>
</evidence>
<evidence type="ECO:0000313" key="3">
    <source>
        <dbReference type="EMBL" id="MFF0454823.1"/>
    </source>
</evidence>
<evidence type="ECO:0000256" key="1">
    <source>
        <dbReference type="ARBA" id="ARBA00022801"/>
    </source>
</evidence>
<accession>A0ABW6NI24</accession>
<dbReference type="InterPro" id="IPR013094">
    <property type="entry name" value="AB_hydrolase_3"/>
</dbReference>
<dbReference type="EMBL" id="JBIALX010000005">
    <property type="protein sequence ID" value="MFF0454823.1"/>
    <property type="molecule type" value="Genomic_DNA"/>
</dbReference>
<dbReference type="PANTHER" id="PTHR48081:SF8">
    <property type="entry name" value="ALPHA_BETA HYDROLASE FOLD-3 DOMAIN-CONTAINING PROTEIN-RELATED"/>
    <property type="match status" value="1"/>
</dbReference>
<dbReference type="InterPro" id="IPR050300">
    <property type="entry name" value="GDXG_lipolytic_enzyme"/>
</dbReference>
<evidence type="ECO:0000259" key="2">
    <source>
        <dbReference type="Pfam" id="PF07859"/>
    </source>
</evidence>
<feature type="domain" description="Alpha/beta hydrolase fold-3" evidence="2">
    <location>
        <begin position="98"/>
        <end position="303"/>
    </location>
</feature>
<dbReference type="Pfam" id="PF07859">
    <property type="entry name" value="Abhydrolase_3"/>
    <property type="match status" value="1"/>
</dbReference>
<dbReference type="Gene3D" id="3.40.50.1820">
    <property type="entry name" value="alpha/beta hydrolase"/>
    <property type="match status" value="1"/>
</dbReference>
<keyword evidence="4" id="KW-1185">Reference proteome</keyword>
<name>A0ABW6NI24_9NOCA</name>
<sequence length="327" mass="35200">MAIPADEVRVPTPFPLDPQLANAAAPLLSAMARATPPLVGDWATRRTLVTTLLRRLSLALPENEQITRSSREIVTVDGGRIPATWYEPPGRGAGPAAVFLHGGGMILGSVAVFDRMISKYVADSGVPLLAVDYRLAPEHPHPAPVEDCFAAVVWLHENAAELGVDPGRIGIVGESAGGGLAAAVALLARDRGGPPIARQMLVQPMLDDRTIDPDPHIAPHAFWTYDDNETGWRALLGEHFRDGSVEPYAAPGRCTEFHCLPPAYLEVGEIDIFRDETVRYASGLAAAGVTTELHVIPGVTHSFEWVAPRTDASVRSMAGRVRWLRML</sequence>
<dbReference type="Proteomes" id="UP001601521">
    <property type="component" value="Unassembled WGS sequence"/>
</dbReference>
<proteinExistence type="predicted"/>
<gene>
    <name evidence="3" type="ORF">ACFYTH_15785</name>
</gene>
<dbReference type="PANTHER" id="PTHR48081">
    <property type="entry name" value="AB HYDROLASE SUPERFAMILY PROTEIN C4A8.06C"/>
    <property type="match status" value="1"/>
</dbReference>
<reference evidence="3 4" key="1">
    <citation type="submission" date="2024-10" db="EMBL/GenBank/DDBJ databases">
        <title>The Natural Products Discovery Center: Release of the First 8490 Sequenced Strains for Exploring Actinobacteria Biosynthetic Diversity.</title>
        <authorList>
            <person name="Kalkreuter E."/>
            <person name="Kautsar S.A."/>
            <person name="Yang D."/>
            <person name="Bader C.D."/>
            <person name="Teijaro C.N."/>
            <person name="Fluegel L."/>
            <person name="Davis C.M."/>
            <person name="Simpson J.R."/>
            <person name="Lauterbach L."/>
            <person name="Steele A.D."/>
            <person name="Gui C."/>
            <person name="Meng S."/>
            <person name="Li G."/>
            <person name="Viehrig K."/>
            <person name="Ye F."/>
            <person name="Su P."/>
            <person name="Kiefer A.F."/>
            <person name="Nichols A."/>
            <person name="Cepeda A.J."/>
            <person name="Yan W."/>
            <person name="Fan B."/>
            <person name="Jiang Y."/>
            <person name="Adhikari A."/>
            <person name="Zheng C.-J."/>
            <person name="Schuster L."/>
            <person name="Cowan T.M."/>
            <person name="Smanski M.J."/>
            <person name="Chevrette M.G."/>
            <person name="De Carvalho L.P.S."/>
            <person name="Shen B."/>
        </authorList>
    </citation>
    <scope>NUCLEOTIDE SEQUENCE [LARGE SCALE GENOMIC DNA]</scope>
    <source>
        <strain evidence="3 4">NPDC004550</strain>
    </source>
</reference>
<dbReference type="GO" id="GO:0016787">
    <property type="term" value="F:hydrolase activity"/>
    <property type="evidence" value="ECO:0007669"/>
    <property type="project" value="UniProtKB-KW"/>
</dbReference>
<dbReference type="RefSeq" id="WP_387251669.1">
    <property type="nucleotide sequence ID" value="NZ_JBIALX010000005.1"/>
</dbReference>
<comment type="caution">
    <text evidence="3">The sequence shown here is derived from an EMBL/GenBank/DDBJ whole genome shotgun (WGS) entry which is preliminary data.</text>
</comment>
<dbReference type="InterPro" id="IPR029058">
    <property type="entry name" value="AB_hydrolase_fold"/>
</dbReference>
<dbReference type="SUPFAM" id="SSF53474">
    <property type="entry name" value="alpha/beta-Hydrolases"/>
    <property type="match status" value="1"/>
</dbReference>
<keyword evidence="1 3" id="KW-0378">Hydrolase</keyword>